<reference evidence="1" key="1">
    <citation type="submission" date="2019-02" db="EMBL/GenBank/DDBJ databases">
        <authorList>
            <person name="Gruber-Vodicka R. H."/>
            <person name="Seah K. B. B."/>
        </authorList>
    </citation>
    <scope>NUCLEOTIDE SEQUENCE</scope>
    <source>
        <strain evidence="1">BECK_BZ131</strain>
    </source>
</reference>
<evidence type="ECO:0000313" key="1">
    <source>
        <dbReference type="EMBL" id="VFJ71447.1"/>
    </source>
</evidence>
<proteinExistence type="predicted"/>
<dbReference type="InterPro" id="IPR011006">
    <property type="entry name" value="CheY-like_superfamily"/>
</dbReference>
<organism evidence="1">
    <name type="scientific">Candidatus Kentrum sp. FW</name>
    <dbReference type="NCBI Taxonomy" id="2126338"/>
    <lineage>
        <taxon>Bacteria</taxon>
        <taxon>Pseudomonadati</taxon>
        <taxon>Pseudomonadota</taxon>
        <taxon>Gammaproteobacteria</taxon>
        <taxon>Candidatus Kentrum</taxon>
    </lineage>
</organism>
<accession>A0A450TSV4</accession>
<protein>
    <submittedName>
        <fullName evidence="1">Response regulator receiver domain-containing protein</fullName>
    </submittedName>
</protein>
<dbReference type="Gene3D" id="3.40.50.2300">
    <property type="match status" value="1"/>
</dbReference>
<dbReference type="AlphaFoldDB" id="A0A450TSV4"/>
<dbReference type="SUPFAM" id="SSF52172">
    <property type="entry name" value="CheY-like"/>
    <property type="match status" value="1"/>
</dbReference>
<name>A0A450TSV4_9GAMM</name>
<gene>
    <name evidence="1" type="ORF">BECKFW1821C_GA0114237_102717</name>
</gene>
<sequence length="169" mass="20212">MKYLFVDDQPNYLNPHKKILKNAGHEVTTTRDLDAAWAWIEKERKADQPFDLVLIDLGLDRKVSEFKKEDEELREDLLSRGHGDIPISGQVLGLRLWRRRKELQQRYCYVTNYSYLWVEKFDEQNPEFGGKGLEVLKDTLMLNKSELWSDNVEEKFQRAHQKWQEEGWL</sequence>
<dbReference type="CDD" id="cd00156">
    <property type="entry name" value="REC"/>
    <property type="match status" value="1"/>
</dbReference>
<dbReference type="EMBL" id="CAADFE010000027">
    <property type="protein sequence ID" value="VFJ71447.1"/>
    <property type="molecule type" value="Genomic_DNA"/>
</dbReference>